<evidence type="ECO:0000313" key="1">
    <source>
        <dbReference type="EMBL" id="VEL26102.1"/>
    </source>
</evidence>
<reference evidence="1" key="1">
    <citation type="submission" date="2018-11" db="EMBL/GenBank/DDBJ databases">
        <authorList>
            <consortium name="Pathogen Informatics"/>
        </authorList>
    </citation>
    <scope>NUCLEOTIDE SEQUENCE</scope>
</reference>
<sequence>MMTPVTSKGERSLQNDGCFDAPSEATQYRQAACDYLVALLRILPSLLEARDQQMLNEEIMEFASSYCSGWQITFGRPFSSLFWVRGRG</sequence>
<name>A0A448X203_9PLAT</name>
<dbReference type="EMBL" id="CAAALY010078126">
    <property type="protein sequence ID" value="VEL26102.1"/>
    <property type="molecule type" value="Genomic_DNA"/>
</dbReference>
<organism evidence="1 2">
    <name type="scientific">Protopolystoma xenopodis</name>
    <dbReference type="NCBI Taxonomy" id="117903"/>
    <lineage>
        <taxon>Eukaryota</taxon>
        <taxon>Metazoa</taxon>
        <taxon>Spiralia</taxon>
        <taxon>Lophotrochozoa</taxon>
        <taxon>Platyhelminthes</taxon>
        <taxon>Monogenea</taxon>
        <taxon>Polyopisthocotylea</taxon>
        <taxon>Polystomatidea</taxon>
        <taxon>Polystomatidae</taxon>
        <taxon>Protopolystoma</taxon>
    </lineage>
</organism>
<protein>
    <submittedName>
        <fullName evidence="1">Uncharacterized protein</fullName>
    </submittedName>
</protein>
<keyword evidence="2" id="KW-1185">Reference proteome</keyword>
<accession>A0A448X203</accession>
<evidence type="ECO:0000313" key="2">
    <source>
        <dbReference type="Proteomes" id="UP000784294"/>
    </source>
</evidence>
<comment type="caution">
    <text evidence="1">The sequence shown here is derived from an EMBL/GenBank/DDBJ whole genome shotgun (WGS) entry which is preliminary data.</text>
</comment>
<gene>
    <name evidence="1" type="ORF">PXEA_LOCUS19542</name>
</gene>
<proteinExistence type="predicted"/>
<dbReference type="AlphaFoldDB" id="A0A448X203"/>
<dbReference type="Proteomes" id="UP000784294">
    <property type="component" value="Unassembled WGS sequence"/>
</dbReference>